<name>A0AAW0NTT5_9GOBI</name>
<keyword evidence="5 7" id="KW-0472">Membrane</keyword>
<evidence type="ECO:0000256" key="6">
    <source>
        <dbReference type="SAM" id="MobiDB-lite"/>
    </source>
</evidence>
<feature type="region of interest" description="Disordered" evidence="6">
    <location>
        <begin position="254"/>
        <end position="303"/>
    </location>
</feature>
<evidence type="ECO:0000256" key="2">
    <source>
        <dbReference type="ARBA" id="ARBA00006193"/>
    </source>
</evidence>
<dbReference type="EMBL" id="JBBPFD010000010">
    <property type="protein sequence ID" value="KAK7909332.1"/>
    <property type="molecule type" value="Genomic_DNA"/>
</dbReference>
<dbReference type="Pfam" id="PF05805">
    <property type="entry name" value="L6_membrane"/>
    <property type="match status" value="2"/>
</dbReference>
<evidence type="ECO:0000313" key="8">
    <source>
        <dbReference type="EMBL" id="KAK7909332.1"/>
    </source>
</evidence>
<dbReference type="InterPro" id="IPR008661">
    <property type="entry name" value="L6_membrane"/>
</dbReference>
<organism evidence="8 9">
    <name type="scientific">Mugilogobius chulae</name>
    <name type="common">yellowstripe goby</name>
    <dbReference type="NCBI Taxonomy" id="88201"/>
    <lineage>
        <taxon>Eukaryota</taxon>
        <taxon>Metazoa</taxon>
        <taxon>Chordata</taxon>
        <taxon>Craniata</taxon>
        <taxon>Vertebrata</taxon>
        <taxon>Euteleostomi</taxon>
        <taxon>Actinopterygii</taxon>
        <taxon>Neopterygii</taxon>
        <taxon>Teleostei</taxon>
        <taxon>Neoteleostei</taxon>
        <taxon>Acanthomorphata</taxon>
        <taxon>Gobiaria</taxon>
        <taxon>Gobiiformes</taxon>
        <taxon>Gobioidei</taxon>
        <taxon>Gobiidae</taxon>
        <taxon>Gobionellinae</taxon>
        <taxon>Mugilogobius</taxon>
    </lineage>
</organism>
<evidence type="ECO:0000256" key="7">
    <source>
        <dbReference type="SAM" id="Phobius"/>
    </source>
</evidence>
<feature type="transmembrane region" description="Helical" evidence="7">
    <location>
        <begin position="12"/>
        <end position="30"/>
    </location>
</feature>
<proteinExistence type="inferred from homology"/>
<comment type="subcellular location">
    <subcellularLocation>
        <location evidence="1">Membrane</location>
        <topology evidence="1">Multi-pass membrane protein</topology>
    </subcellularLocation>
</comment>
<accession>A0AAW0NTT5</accession>
<dbReference type="AlphaFoldDB" id="A0AAW0NTT5"/>
<keyword evidence="4 7" id="KW-1133">Transmembrane helix</keyword>
<feature type="compositionally biased region" description="Basic and acidic residues" evidence="6">
    <location>
        <begin position="270"/>
        <end position="280"/>
    </location>
</feature>
<evidence type="ECO:0000313" key="9">
    <source>
        <dbReference type="Proteomes" id="UP001460270"/>
    </source>
</evidence>
<evidence type="ECO:0000256" key="4">
    <source>
        <dbReference type="ARBA" id="ARBA00022989"/>
    </source>
</evidence>
<keyword evidence="3 7" id="KW-0812">Transmembrane</keyword>
<evidence type="ECO:0000256" key="5">
    <source>
        <dbReference type="ARBA" id="ARBA00023136"/>
    </source>
</evidence>
<sequence length="427" mass="50194">MCTGACSKFVAIALYPLALVSIICNIILFFPDFNTKYAGEDGENSPRITEEVKYMGGLIGGGLMVRLVPAIHIHLTSARNCCANRCGMFLSIGFAALGVVGAIWSLSAAGLGLANGPTCLWANAQSPTAQWGTPFANRNFTVKFGPWWNFPPLDLHEILLQREKKERRVEERREEERKREREGRERRREKREKKKRKRREREEREREKRREKKEKKRREEREERRRKRRKERKKRERRKREEERERRKERGEKKEERRERRKKGKKKKEERREERREKEEKRRKRKEERRRNRKNERGYREREKERAQGVVEFNLGLFATLLVCASLELILCAVQMVNGLFGCLCGTCGGKDPEENLDCTFSHYMSVLTGILVDLHALDQPFPNFSESRPIGPPVNGAPPGVGRQLCRPEEQATVFFFKAKLQPFQP</sequence>
<evidence type="ECO:0000256" key="3">
    <source>
        <dbReference type="ARBA" id="ARBA00022692"/>
    </source>
</evidence>
<comment type="caution">
    <text evidence="8">The sequence shown here is derived from an EMBL/GenBank/DDBJ whole genome shotgun (WGS) entry which is preliminary data.</text>
</comment>
<feature type="transmembrane region" description="Helical" evidence="7">
    <location>
        <begin position="87"/>
        <end position="106"/>
    </location>
</feature>
<feature type="compositionally biased region" description="Basic residues" evidence="6">
    <location>
        <begin position="281"/>
        <end position="294"/>
    </location>
</feature>
<gene>
    <name evidence="8" type="ORF">WMY93_014016</name>
</gene>
<dbReference type="GO" id="GO:0016020">
    <property type="term" value="C:membrane"/>
    <property type="evidence" value="ECO:0007669"/>
    <property type="project" value="UniProtKB-SubCell"/>
</dbReference>
<evidence type="ECO:0000256" key="1">
    <source>
        <dbReference type="ARBA" id="ARBA00004141"/>
    </source>
</evidence>
<reference evidence="9" key="1">
    <citation type="submission" date="2024-04" db="EMBL/GenBank/DDBJ databases">
        <title>Salinicola lusitanus LLJ914,a marine bacterium isolated from the Okinawa Trough.</title>
        <authorList>
            <person name="Li J."/>
        </authorList>
    </citation>
    <scope>NUCLEOTIDE SEQUENCE [LARGE SCALE GENOMIC DNA]</scope>
</reference>
<feature type="transmembrane region" description="Helical" evidence="7">
    <location>
        <begin position="54"/>
        <end position="75"/>
    </location>
</feature>
<comment type="similarity">
    <text evidence="2">Belongs to the L6 tetraspanin family.</text>
</comment>
<protein>
    <submittedName>
        <fullName evidence="8">Uncharacterized protein</fullName>
    </submittedName>
</protein>
<dbReference type="Proteomes" id="UP001460270">
    <property type="component" value="Unassembled WGS sequence"/>
</dbReference>
<keyword evidence="9" id="KW-1185">Reference proteome</keyword>
<feature type="compositionally biased region" description="Basic residues" evidence="6">
    <location>
        <begin position="259"/>
        <end position="269"/>
    </location>
</feature>
<dbReference type="PANTHER" id="PTHR14198:SF23">
    <property type="entry name" value="SI:CH211-137I24.10"/>
    <property type="match status" value="1"/>
</dbReference>
<dbReference type="PANTHER" id="PTHR14198">
    <property type="entry name" value="TRANSMEMBRANE 4 L6 FAMILY MEMBER 1-RELATED"/>
    <property type="match status" value="1"/>
</dbReference>